<dbReference type="Proteomes" id="UP000298652">
    <property type="component" value="Chromosome 5"/>
</dbReference>
<keyword evidence="2" id="KW-1185">Reference proteome</keyword>
<sequence>MPSAGGLLGHGLQCSCGWPSPAARSAGGAASGGGCSLLADGECRASANDCSEQRGQPRRHEWRCCGNTSDYNHFFPKNIIAGGPSNRPPIRIISVLAGVHLPVEIPFLLVVAC</sequence>
<accession>A0A4U6UMB4</accession>
<protein>
    <submittedName>
        <fullName evidence="1">Uncharacterized protein</fullName>
    </submittedName>
</protein>
<dbReference type="EMBL" id="CM016556">
    <property type="protein sequence ID" value="TKW17440.1"/>
    <property type="molecule type" value="Genomic_DNA"/>
</dbReference>
<organism evidence="1 2">
    <name type="scientific">Setaria viridis</name>
    <name type="common">Green bristlegrass</name>
    <name type="synonym">Setaria italica subsp. viridis</name>
    <dbReference type="NCBI Taxonomy" id="4556"/>
    <lineage>
        <taxon>Eukaryota</taxon>
        <taxon>Viridiplantae</taxon>
        <taxon>Streptophyta</taxon>
        <taxon>Embryophyta</taxon>
        <taxon>Tracheophyta</taxon>
        <taxon>Spermatophyta</taxon>
        <taxon>Magnoliopsida</taxon>
        <taxon>Liliopsida</taxon>
        <taxon>Poales</taxon>
        <taxon>Poaceae</taxon>
        <taxon>PACMAD clade</taxon>
        <taxon>Panicoideae</taxon>
        <taxon>Panicodae</taxon>
        <taxon>Paniceae</taxon>
        <taxon>Cenchrinae</taxon>
        <taxon>Setaria</taxon>
    </lineage>
</organism>
<gene>
    <name evidence="1" type="ORF">SEVIR_5G366566v2</name>
</gene>
<name>A0A4U6UMB4_SETVI</name>
<dbReference type="AlphaFoldDB" id="A0A4U6UMB4"/>
<reference evidence="1" key="1">
    <citation type="submission" date="2019-03" db="EMBL/GenBank/DDBJ databases">
        <title>WGS assembly of Setaria viridis.</title>
        <authorList>
            <person name="Huang P."/>
            <person name="Jenkins J."/>
            <person name="Grimwood J."/>
            <person name="Barry K."/>
            <person name="Healey A."/>
            <person name="Mamidi S."/>
            <person name="Sreedasyam A."/>
            <person name="Shu S."/>
            <person name="Feldman M."/>
            <person name="Wu J."/>
            <person name="Yu Y."/>
            <person name="Chen C."/>
            <person name="Johnson J."/>
            <person name="Rokhsar D."/>
            <person name="Baxter I."/>
            <person name="Schmutz J."/>
            <person name="Brutnell T."/>
            <person name="Kellogg E."/>
        </authorList>
    </citation>
    <scope>NUCLEOTIDE SEQUENCE [LARGE SCALE GENOMIC DNA]</scope>
</reference>
<dbReference type="Gramene" id="TKW17440">
    <property type="protein sequence ID" value="TKW17440"/>
    <property type="gene ID" value="SEVIR_5G366566v2"/>
</dbReference>
<proteinExistence type="predicted"/>
<evidence type="ECO:0000313" key="1">
    <source>
        <dbReference type="EMBL" id="TKW17440.1"/>
    </source>
</evidence>
<evidence type="ECO:0000313" key="2">
    <source>
        <dbReference type="Proteomes" id="UP000298652"/>
    </source>
</evidence>